<dbReference type="InterPro" id="IPR007159">
    <property type="entry name" value="SpoVT-AbrB_dom"/>
</dbReference>
<accession>A0A1H1G4X4</accession>
<dbReference type="EMBL" id="FNLC01000002">
    <property type="protein sequence ID" value="SDR08297.1"/>
    <property type="molecule type" value="Genomic_DNA"/>
</dbReference>
<dbReference type="Proteomes" id="UP000198848">
    <property type="component" value="Unassembled WGS sequence"/>
</dbReference>
<dbReference type="SUPFAM" id="SSF89447">
    <property type="entry name" value="AbrB/MazE/MraZ-like"/>
    <property type="match status" value="1"/>
</dbReference>
<dbReference type="STRING" id="1095778.SAMN04489842_2265"/>
<evidence type="ECO:0000313" key="3">
    <source>
        <dbReference type="EMBL" id="SDR08297.1"/>
    </source>
</evidence>
<reference evidence="4" key="1">
    <citation type="submission" date="2016-10" db="EMBL/GenBank/DDBJ databases">
        <authorList>
            <person name="Varghese N."/>
            <person name="Submissions S."/>
        </authorList>
    </citation>
    <scope>NUCLEOTIDE SEQUENCE [LARGE SCALE GENOMIC DNA]</scope>
    <source>
        <strain evidence="4">DSM 24767</strain>
    </source>
</reference>
<feature type="region of interest" description="Disordered" evidence="1">
    <location>
        <begin position="49"/>
        <end position="74"/>
    </location>
</feature>
<feature type="compositionally biased region" description="Basic and acidic residues" evidence="1">
    <location>
        <begin position="49"/>
        <end position="64"/>
    </location>
</feature>
<evidence type="ECO:0000313" key="4">
    <source>
        <dbReference type="Proteomes" id="UP000198848"/>
    </source>
</evidence>
<dbReference type="AlphaFoldDB" id="A0A1H1G4X4"/>
<dbReference type="OrthoDB" id="28233at2157"/>
<protein>
    <recommendedName>
        <fullName evidence="2">SpoVT-AbrB domain-containing protein</fullName>
    </recommendedName>
</protein>
<gene>
    <name evidence="3" type="ORF">SAMN04489842_2265</name>
</gene>
<proteinExistence type="predicted"/>
<organism evidence="3 4">
    <name type="scientific">Natronobacterium texcoconense</name>
    <dbReference type="NCBI Taxonomy" id="1095778"/>
    <lineage>
        <taxon>Archaea</taxon>
        <taxon>Methanobacteriati</taxon>
        <taxon>Methanobacteriota</taxon>
        <taxon>Stenosarchaea group</taxon>
        <taxon>Halobacteria</taxon>
        <taxon>Halobacteriales</taxon>
        <taxon>Natrialbaceae</taxon>
        <taxon>Natronobacterium</taxon>
    </lineage>
</organism>
<dbReference type="RefSeq" id="WP_090381644.1">
    <property type="nucleotide sequence ID" value="NZ_FNLC01000002.1"/>
</dbReference>
<feature type="compositionally biased region" description="Acidic residues" evidence="1">
    <location>
        <begin position="65"/>
        <end position="74"/>
    </location>
</feature>
<dbReference type="InterPro" id="IPR037914">
    <property type="entry name" value="SpoVT-AbrB_sf"/>
</dbReference>
<keyword evidence="4" id="KW-1185">Reference proteome</keyword>
<feature type="domain" description="SpoVT-AbrB" evidence="2">
    <location>
        <begin position="2"/>
        <end position="43"/>
    </location>
</feature>
<evidence type="ECO:0000256" key="1">
    <source>
        <dbReference type="SAM" id="MobiDB-lite"/>
    </source>
</evidence>
<sequence>MRVSTDDGRIYLPKSVRKEFGEEFELIDRGDRLVLVPVPDDPLEALREEARKSDKTADELKEGALDEALEEAGQ</sequence>
<dbReference type="SMART" id="SM00966">
    <property type="entry name" value="SpoVT_AbrB"/>
    <property type="match status" value="1"/>
</dbReference>
<name>A0A1H1G4X4_NATTX</name>
<evidence type="ECO:0000259" key="2">
    <source>
        <dbReference type="SMART" id="SM00966"/>
    </source>
</evidence>
<dbReference type="GO" id="GO:0003677">
    <property type="term" value="F:DNA binding"/>
    <property type="evidence" value="ECO:0007669"/>
    <property type="project" value="InterPro"/>
</dbReference>